<organism evidence="1 3">
    <name type="scientific">Vanilla planifolia</name>
    <name type="common">Vanilla</name>
    <dbReference type="NCBI Taxonomy" id="51239"/>
    <lineage>
        <taxon>Eukaryota</taxon>
        <taxon>Viridiplantae</taxon>
        <taxon>Streptophyta</taxon>
        <taxon>Embryophyta</taxon>
        <taxon>Tracheophyta</taxon>
        <taxon>Spermatophyta</taxon>
        <taxon>Magnoliopsida</taxon>
        <taxon>Liliopsida</taxon>
        <taxon>Asparagales</taxon>
        <taxon>Orchidaceae</taxon>
        <taxon>Vanilloideae</taxon>
        <taxon>Vanilleae</taxon>
        <taxon>Vanilla</taxon>
    </lineage>
</organism>
<evidence type="ECO:0000313" key="3">
    <source>
        <dbReference type="Proteomes" id="UP000636800"/>
    </source>
</evidence>
<comment type="caution">
    <text evidence="1">The sequence shown here is derived from an EMBL/GenBank/DDBJ whole genome shotgun (WGS) entry which is preliminary data.</text>
</comment>
<evidence type="ECO:0000313" key="1">
    <source>
        <dbReference type="EMBL" id="KAG0488349.1"/>
    </source>
</evidence>
<proteinExistence type="predicted"/>
<dbReference type="Proteomes" id="UP000636800">
    <property type="component" value="Chromosome 3"/>
</dbReference>
<dbReference type="AlphaFoldDB" id="A0A835V5M3"/>
<evidence type="ECO:0000313" key="2">
    <source>
        <dbReference type="EMBL" id="KAG0490055.1"/>
    </source>
</evidence>
<accession>A0A835V5M3</accession>
<protein>
    <submittedName>
        <fullName evidence="1">Uncharacterized protein</fullName>
    </submittedName>
</protein>
<dbReference type="EMBL" id="JADCNM010000003">
    <property type="protein sequence ID" value="KAG0490055.1"/>
    <property type="molecule type" value="Genomic_DNA"/>
</dbReference>
<sequence length="100" mass="11090">MCSNTLSSKILELDHFPAPRGPPPDSAEYKCPSSGEVQYCVLPRMAYAARSYARRLLGGAKCSKPDTSALPGRVTDLRRMAEQLCLKSERDEARFRVVLT</sequence>
<gene>
    <name evidence="2" type="ORF">HPP92_006918</name>
    <name evidence="1" type="ORF">HPP92_007160</name>
</gene>
<reference evidence="3 4" key="1">
    <citation type="journal article" date="2020" name="Nat. Food">
        <title>A phased Vanilla planifolia genome enables genetic improvement of flavour and production.</title>
        <authorList>
            <person name="Hasing T."/>
            <person name="Tang H."/>
            <person name="Brym M."/>
            <person name="Khazi F."/>
            <person name="Huang T."/>
            <person name="Chambers A.H."/>
        </authorList>
    </citation>
    <scope>NUCLEOTIDE SEQUENCE [LARGE SCALE GENOMIC DNA]</scope>
    <source>
        <tissue evidence="1">Leaf</tissue>
    </source>
</reference>
<evidence type="ECO:0000313" key="4">
    <source>
        <dbReference type="Proteomes" id="UP000639772"/>
    </source>
</evidence>
<dbReference type="Proteomes" id="UP000639772">
    <property type="component" value="Chromosome 3"/>
</dbReference>
<name>A0A835V5M3_VANPL</name>
<keyword evidence="3" id="KW-1185">Reference proteome</keyword>
<dbReference type="EMBL" id="JADCNL010000003">
    <property type="protein sequence ID" value="KAG0488349.1"/>
    <property type="molecule type" value="Genomic_DNA"/>
</dbReference>